<dbReference type="InterPro" id="IPR050624">
    <property type="entry name" value="HTH-type_Tx_Regulator"/>
</dbReference>
<name>B5CMD5_9FIRM</name>
<feature type="domain" description="HTH tetR-type" evidence="3">
    <location>
        <begin position="28"/>
        <end position="88"/>
    </location>
</feature>
<protein>
    <submittedName>
        <fullName evidence="4">Transcriptional regulator, TetR family</fullName>
    </submittedName>
</protein>
<dbReference type="GO" id="GO:0003677">
    <property type="term" value="F:DNA binding"/>
    <property type="evidence" value="ECO:0007669"/>
    <property type="project" value="UniProtKB-UniRule"/>
</dbReference>
<dbReference type="HOGENOM" id="CLU_087539_2_0_9"/>
<dbReference type="InterPro" id="IPR009057">
    <property type="entry name" value="Homeodomain-like_sf"/>
</dbReference>
<gene>
    <name evidence="4" type="ORF">RUMLAC_00610</name>
</gene>
<comment type="caution">
    <text evidence="4">The sequence shown here is derived from an EMBL/GenBank/DDBJ whole genome shotgun (WGS) entry which is preliminary data.</text>
</comment>
<dbReference type="eggNOG" id="COG1309">
    <property type="taxonomic scope" value="Bacteria"/>
</dbReference>
<evidence type="ECO:0000259" key="3">
    <source>
        <dbReference type="PROSITE" id="PS50977"/>
    </source>
</evidence>
<dbReference type="InterPro" id="IPR039532">
    <property type="entry name" value="TetR_C_Firmicutes"/>
</dbReference>
<dbReference type="PROSITE" id="PS50977">
    <property type="entry name" value="HTH_TETR_2"/>
    <property type="match status" value="1"/>
</dbReference>
<proteinExistence type="predicted"/>
<evidence type="ECO:0000256" key="2">
    <source>
        <dbReference type="PROSITE-ProRule" id="PRU00335"/>
    </source>
</evidence>
<reference evidence="4 5" key="1">
    <citation type="submission" date="2008-08" db="EMBL/GenBank/DDBJ databases">
        <title>Draft genome sequence of Ruminococcus lactaris ATCC 29176.</title>
        <authorList>
            <person name="Sudarsanam P."/>
            <person name="Ley R."/>
            <person name="Guruge J."/>
            <person name="Turnbaugh P.J."/>
            <person name="Mahowald M."/>
            <person name="Liep D."/>
            <person name="Gordon J."/>
        </authorList>
    </citation>
    <scope>NUCLEOTIDE SEQUENCE [LARGE SCALE GENOMIC DNA]</scope>
    <source>
        <strain evidence="4 5">ATCC 29176</strain>
    </source>
</reference>
<sequence length="208" mass="24751">MGKMLKNEVAKNELKEVRHSEEWHKSGEKVKYRLADAMKSCMKKAPVEKITVKEITEECGVTRQTFYRNFQDKYDLINWYFDKILIESFAHMGEGKTVYEALVNKFHYIQEEKLFFKAAFKNDTQNCLRDHDFELIREFYKNQIEEKSGKTMSEHLQFQLEMYCQGSIYMTVQWVLGEMKESPENLAHALAQSMPEELAKVFRELEML</sequence>
<evidence type="ECO:0000256" key="1">
    <source>
        <dbReference type="ARBA" id="ARBA00023125"/>
    </source>
</evidence>
<dbReference type="Pfam" id="PF14278">
    <property type="entry name" value="TetR_C_8"/>
    <property type="match status" value="1"/>
</dbReference>
<dbReference type="AlphaFoldDB" id="B5CMD5"/>
<dbReference type="Pfam" id="PF00440">
    <property type="entry name" value="TetR_N"/>
    <property type="match status" value="1"/>
</dbReference>
<evidence type="ECO:0000313" key="5">
    <source>
        <dbReference type="Proteomes" id="UP000003254"/>
    </source>
</evidence>
<evidence type="ECO:0000313" key="4">
    <source>
        <dbReference type="EMBL" id="EDY33569.1"/>
    </source>
</evidence>
<dbReference type="EMBL" id="ABOU02000020">
    <property type="protein sequence ID" value="EDY33569.1"/>
    <property type="molecule type" value="Genomic_DNA"/>
</dbReference>
<dbReference type="SUPFAM" id="SSF46689">
    <property type="entry name" value="Homeodomain-like"/>
    <property type="match status" value="1"/>
</dbReference>
<dbReference type="InterPro" id="IPR001647">
    <property type="entry name" value="HTH_TetR"/>
</dbReference>
<keyword evidence="1 2" id="KW-0238">DNA-binding</keyword>
<reference evidence="4 5" key="2">
    <citation type="submission" date="2008-08" db="EMBL/GenBank/DDBJ databases">
        <authorList>
            <person name="Fulton L."/>
            <person name="Clifton S."/>
            <person name="Fulton B."/>
            <person name="Xu J."/>
            <person name="Minx P."/>
            <person name="Pepin K.H."/>
            <person name="Johnson M."/>
            <person name="Bhonagiri V."/>
            <person name="Nash W.E."/>
            <person name="Mardis E.R."/>
            <person name="Wilson R.K."/>
        </authorList>
    </citation>
    <scope>NUCLEOTIDE SEQUENCE [LARGE SCALE GENOMIC DNA]</scope>
    <source>
        <strain evidence="4 5">ATCC 29176</strain>
    </source>
</reference>
<dbReference type="PANTHER" id="PTHR43479">
    <property type="entry name" value="ACREF/ENVCD OPERON REPRESSOR-RELATED"/>
    <property type="match status" value="1"/>
</dbReference>
<feature type="DNA-binding region" description="H-T-H motif" evidence="2">
    <location>
        <begin position="51"/>
        <end position="70"/>
    </location>
</feature>
<dbReference type="PANTHER" id="PTHR43479:SF7">
    <property type="entry name" value="TETR-FAMILY TRANSCRIPTIONAL REGULATOR"/>
    <property type="match status" value="1"/>
</dbReference>
<dbReference type="Proteomes" id="UP000003254">
    <property type="component" value="Unassembled WGS sequence"/>
</dbReference>
<keyword evidence="5" id="KW-1185">Reference proteome</keyword>
<dbReference type="Gene3D" id="1.10.357.10">
    <property type="entry name" value="Tetracycline Repressor, domain 2"/>
    <property type="match status" value="1"/>
</dbReference>
<organism evidence="4 5">
    <name type="scientific">[Ruminococcus] lactaris ATCC 29176</name>
    <dbReference type="NCBI Taxonomy" id="471875"/>
    <lineage>
        <taxon>Bacteria</taxon>
        <taxon>Bacillati</taxon>
        <taxon>Bacillota</taxon>
        <taxon>Clostridia</taxon>
        <taxon>Lachnospirales</taxon>
        <taxon>Lachnospiraceae</taxon>
        <taxon>Mediterraneibacter</taxon>
    </lineage>
</organism>
<accession>B5CMD5</accession>